<organism evidence="1">
    <name type="scientific">Streptomyces sp. SID12501</name>
    <dbReference type="NCBI Taxonomy" id="2706042"/>
    <lineage>
        <taxon>Bacteria</taxon>
        <taxon>Bacillati</taxon>
        <taxon>Actinomycetota</taxon>
        <taxon>Actinomycetes</taxon>
        <taxon>Kitasatosporales</taxon>
        <taxon>Streptomycetaceae</taxon>
        <taxon>Streptomyces</taxon>
    </lineage>
</organism>
<dbReference type="RefSeq" id="WP_164312177.1">
    <property type="nucleotide sequence ID" value="NZ_JAAGLU010000002.1"/>
</dbReference>
<proteinExistence type="predicted"/>
<comment type="caution">
    <text evidence="1">The sequence shown here is derived from an EMBL/GenBank/DDBJ whole genome shotgun (WGS) entry which is preliminary data.</text>
</comment>
<name>A0A6B3BFZ2_9ACTN</name>
<reference evidence="1" key="1">
    <citation type="submission" date="2020-01" db="EMBL/GenBank/DDBJ databases">
        <title>Insect and environment-associated Actinomycetes.</title>
        <authorList>
            <person name="Currrie C."/>
            <person name="Chevrette M."/>
            <person name="Carlson C."/>
            <person name="Stubbendieck R."/>
            <person name="Wendt-Pienkowski E."/>
        </authorList>
    </citation>
    <scope>NUCLEOTIDE SEQUENCE</scope>
    <source>
        <strain evidence="1">SID12501</strain>
    </source>
</reference>
<accession>A0A6B3BFZ2</accession>
<gene>
    <name evidence="1" type="ORF">G3I71_02300</name>
</gene>
<sequence length="55" mass="5793">MTGKLFSGYAHYLGVDEFADLVDPGEEAAQARVTTVPAGRDSRLAVSILPISVIS</sequence>
<evidence type="ECO:0000313" key="1">
    <source>
        <dbReference type="EMBL" id="NEC84720.1"/>
    </source>
</evidence>
<dbReference type="EMBL" id="JAAGLU010000002">
    <property type="protein sequence ID" value="NEC84720.1"/>
    <property type="molecule type" value="Genomic_DNA"/>
</dbReference>
<protein>
    <submittedName>
        <fullName evidence="1">Uncharacterized protein</fullName>
    </submittedName>
</protein>
<dbReference type="AlphaFoldDB" id="A0A6B3BFZ2"/>